<dbReference type="CDD" id="cd07808">
    <property type="entry name" value="ASKHA_NBD_FGGY_EcXK-like"/>
    <property type="match status" value="1"/>
</dbReference>
<feature type="domain" description="Carbohydrate kinase FGGY N-terminal" evidence="11">
    <location>
        <begin position="3"/>
        <end position="247"/>
    </location>
</feature>
<feature type="binding site" evidence="8">
    <location>
        <begin position="82"/>
        <end position="83"/>
    </location>
    <ligand>
        <name>substrate</name>
    </ligand>
</feature>
<keyword evidence="3 8" id="KW-0808">Transferase</keyword>
<feature type="domain" description="Carbohydrate kinase FGGY C-terminal" evidence="12">
    <location>
        <begin position="258"/>
        <end position="451"/>
    </location>
</feature>
<evidence type="ECO:0000256" key="9">
    <source>
        <dbReference type="RuleBase" id="RU003733"/>
    </source>
</evidence>
<dbReference type="InterPro" id="IPR050406">
    <property type="entry name" value="FGGY_Carb_Kinase"/>
</dbReference>
<evidence type="ECO:0000256" key="6">
    <source>
        <dbReference type="ARBA" id="ARBA00022840"/>
    </source>
</evidence>
<comment type="caution">
    <text evidence="13">The sequence shown here is derived from an EMBL/GenBank/DDBJ whole genome shotgun (WGS) entry which is preliminary data.</text>
</comment>
<evidence type="ECO:0000259" key="11">
    <source>
        <dbReference type="Pfam" id="PF00370"/>
    </source>
</evidence>
<accession>A0A2M7SEK0</accession>
<evidence type="ECO:0000256" key="8">
    <source>
        <dbReference type="HAMAP-Rule" id="MF_02220"/>
    </source>
</evidence>
<keyword evidence="7 8" id="KW-0119">Carbohydrate metabolism</keyword>
<feature type="active site" description="Proton acceptor" evidence="8">
    <location>
        <position position="240"/>
    </location>
</feature>
<dbReference type="AlphaFoldDB" id="A0A2M7SEK0"/>
<dbReference type="Proteomes" id="UP000229307">
    <property type="component" value="Unassembled WGS sequence"/>
</dbReference>
<evidence type="ECO:0000256" key="2">
    <source>
        <dbReference type="ARBA" id="ARBA00022629"/>
    </source>
</evidence>
<dbReference type="InterPro" id="IPR000577">
    <property type="entry name" value="Carb_kinase_FGGY"/>
</dbReference>
<feature type="site" description="Important for activity" evidence="8">
    <location>
        <position position="8"/>
    </location>
</feature>
<dbReference type="GO" id="GO:0005524">
    <property type="term" value="F:ATP binding"/>
    <property type="evidence" value="ECO:0007669"/>
    <property type="project" value="UniProtKB-UniRule"/>
</dbReference>
<keyword evidence="5 8" id="KW-0418">Kinase</keyword>
<dbReference type="InterPro" id="IPR043129">
    <property type="entry name" value="ATPase_NBD"/>
</dbReference>
<gene>
    <name evidence="8 10 13" type="primary">xylB</name>
    <name evidence="13" type="ORF">COY52_01965</name>
</gene>
<organism evidence="13 14">
    <name type="scientific">Candidatus Desantisbacteria bacterium CG_4_10_14_0_8_um_filter_48_22</name>
    <dbReference type="NCBI Taxonomy" id="1974543"/>
    <lineage>
        <taxon>Bacteria</taxon>
        <taxon>Candidatus Desantisiibacteriota</taxon>
    </lineage>
</organism>
<dbReference type="Pfam" id="PF00370">
    <property type="entry name" value="FGGY_N"/>
    <property type="match status" value="1"/>
</dbReference>
<name>A0A2M7SEK0_9BACT</name>
<evidence type="ECO:0000256" key="10">
    <source>
        <dbReference type="RuleBase" id="RU364073"/>
    </source>
</evidence>
<dbReference type="InterPro" id="IPR018485">
    <property type="entry name" value="FGGY_C"/>
</dbReference>
<dbReference type="InterPro" id="IPR018483">
    <property type="entry name" value="Carb_kinase_FGGY_CS"/>
</dbReference>
<dbReference type="InterPro" id="IPR018484">
    <property type="entry name" value="FGGY_N"/>
</dbReference>
<keyword evidence="4 8" id="KW-0547">Nucleotide-binding</keyword>
<comment type="similarity">
    <text evidence="1 8 9">Belongs to the FGGY kinase family.</text>
</comment>
<dbReference type="Pfam" id="PF02782">
    <property type="entry name" value="FGGY_C"/>
    <property type="match status" value="1"/>
</dbReference>
<dbReference type="EMBL" id="PFMR01000061">
    <property type="protein sequence ID" value="PIZ17952.1"/>
    <property type="molecule type" value="Genomic_DNA"/>
</dbReference>
<evidence type="ECO:0000313" key="13">
    <source>
        <dbReference type="EMBL" id="PIZ17952.1"/>
    </source>
</evidence>
<comment type="function">
    <text evidence="8">Catalyzes the phosphorylation of D-xylulose to D-xylulose 5-phosphate.</text>
</comment>
<dbReference type="NCBIfam" id="TIGR01312">
    <property type="entry name" value="XylB"/>
    <property type="match status" value="1"/>
</dbReference>
<dbReference type="Gene3D" id="3.30.420.40">
    <property type="match status" value="2"/>
</dbReference>
<dbReference type="InterPro" id="IPR006000">
    <property type="entry name" value="Xylulokinase"/>
</dbReference>
<evidence type="ECO:0000313" key="14">
    <source>
        <dbReference type="Proteomes" id="UP000229307"/>
    </source>
</evidence>
<evidence type="ECO:0000259" key="12">
    <source>
        <dbReference type="Pfam" id="PF02782"/>
    </source>
</evidence>
<protein>
    <recommendedName>
        <fullName evidence="8 10">Xylulose kinase</fullName>
        <shortName evidence="8 10">Xylulokinase</shortName>
        <ecNumber evidence="8 10">2.7.1.17</ecNumber>
    </recommendedName>
</protein>
<dbReference type="PROSITE" id="PS00445">
    <property type="entry name" value="FGGY_KINASES_2"/>
    <property type="match status" value="1"/>
</dbReference>
<dbReference type="SUPFAM" id="SSF53067">
    <property type="entry name" value="Actin-like ATPase domain"/>
    <property type="match status" value="2"/>
</dbReference>
<dbReference type="PROSITE" id="PS00933">
    <property type="entry name" value="FGGY_KINASES_1"/>
    <property type="match status" value="1"/>
</dbReference>
<evidence type="ECO:0000256" key="1">
    <source>
        <dbReference type="ARBA" id="ARBA00009156"/>
    </source>
</evidence>
<dbReference type="GO" id="GO:0004856">
    <property type="term" value="F:D-xylulokinase activity"/>
    <property type="evidence" value="ECO:0007669"/>
    <property type="project" value="UniProtKB-UniRule"/>
</dbReference>
<evidence type="ECO:0000256" key="7">
    <source>
        <dbReference type="ARBA" id="ARBA00023277"/>
    </source>
</evidence>
<dbReference type="GO" id="GO:0042732">
    <property type="term" value="P:D-xylose metabolic process"/>
    <property type="evidence" value="ECO:0007669"/>
    <property type="project" value="UniProtKB-KW"/>
</dbReference>
<keyword evidence="2 8" id="KW-0859">Xylose metabolism</keyword>
<dbReference type="HAMAP" id="MF_02220">
    <property type="entry name" value="XylB"/>
    <property type="match status" value="1"/>
</dbReference>
<dbReference type="PANTHER" id="PTHR43095">
    <property type="entry name" value="SUGAR KINASE"/>
    <property type="match status" value="1"/>
</dbReference>
<evidence type="ECO:0000256" key="3">
    <source>
        <dbReference type="ARBA" id="ARBA00022679"/>
    </source>
</evidence>
<dbReference type="PANTHER" id="PTHR43095:SF5">
    <property type="entry name" value="XYLULOSE KINASE"/>
    <property type="match status" value="1"/>
</dbReference>
<dbReference type="GO" id="GO:0005998">
    <property type="term" value="P:xylulose catabolic process"/>
    <property type="evidence" value="ECO:0007669"/>
    <property type="project" value="UniProtKB-UniRule"/>
</dbReference>
<reference evidence="14" key="1">
    <citation type="submission" date="2017-09" db="EMBL/GenBank/DDBJ databases">
        <title>Depth-based differentiation of microbial function through sediment-hosted aquifers and enrichment of novel symbionts in the deep terrestrial subsurface.</title>
        <authorList>
            <person name="Probst A.J."/>
            <person name="Ladd B."/>
            <person name="Jarett J.K."/>
            <person name="Geller-Mcgrath D.E."/>
            <person name="Sieber C.M.K."/>
            <person name="Emerson J.B."/>
            <person name="Anantharaman K."/>
            <person name="Thomas B.C."/>
            <person name="Malmstrom R."/>
            <person name="Stieglmeier M."/>
            <person name="Klingl A."/>
            <person name="Woyke T."/>
            <person name="Ryan C.M."/>
            <person name="Banfield J.F."/>
        </authorList>
    </citation>
    <scope>NUCLEOTIDE SEQUENCE [LARGE SCALE GENOMIC DNA]</scope>
</reference>
<dbReference type="PIRSF" id="PIRSF000538">
    <property type="entry name" value="GlpK"/>
    <property type="match status" value="1"/>
</dbReference>
<sequence length="514" mass="55961">MAYLMGIDLGTTGARTIIIDEKGRLGAAAGVSDYPLYRPHPLWAEQDPSDWWEGVKASIQKAFRVSGVKPPDIKGIGLSGQMHGLVLLDAKGAVLRNSILWCDQRTGKQCEYIMNKKGKEVVKSTCNPALTGFTLPKIIWVMKEEPKIFDKAGMILLPKDYIRFRLTGEFATEVSDASGTLMLDVKKRKWSEEVLRSFGIRNEALPSVYESPEITGEITAEAAEETGLNKGTPVVGGAGDQAASGVGNGIVRKGLVSSTIGTSGVVFAFLEQPETDPLLRTHTFCHAVPGKWHIMGVMLSAGGSLKWFRDNFASEETVAAKQLGDDPYELMAKEACVIKPGAEGLIFLPYLTGERTPYPDPYARGVFFGLTPRHTKAHMIRAVLEGVAFGLRDSLDIIRKLNIKVGEVRASGGGGRSGLWRQIQADIFNTEVTSINISEGSAFGAALLAGAGTGVYGSVEEACEKTIKVVSRSEPDPESVRRYEEYYQIYRSLYPKLKDSFAQVSKLAEKADKK</sequence>
<evidence type="ECO:0000256" key="4">
    <source>
        <dbReference type="ARBA" id="ARBA00022741"/>
    </source>
</evidence>
<keyword evidence="6 8" id="KW-0067">ATP-binding</keyword>
<comment type="catalytic activity">
    <reaction evidence="8 10">
        <text>D-xylulose + ATP = D-xylulose 5-phosphate + ADP + H(+)</text>
        <dbReference type="Rhea" id="RHEA:10964"/>
        <dbReference type="ChEBI" id="CHEBI:15378"/>
        <dbReference type="ChEBI" id="CHEBI:17140"/>
        <dbReference type="ChEBI" id="CHEBI:30616"/>
        <dbReference type="ChEBI" id="CHEBI:57737"/>
        <dbReference type="ChEBI" id="CHEBI:456216"/>
        <dbReference type="EC" id="2.7.1.17"/>
    </reaction>
</comment>
<evidence type="ECO:0000256" key="5">
    <source>
        <dbReference type="ARBA" id="ARBA00022777"/>
    </source>
</evidence>
<proteinExistence type="inferred from homology"/>
<dbReference type="EC" id="2.7.1.17" evidence="8 10"/>